<dbReference type="CDD" id="cd06257">
    <property type="entry name" value="DnaJ"/>
    <property type="match status" value="1"/>
</dbReference>
<proteinExistence type="predicted"/>
<sequence>MADDYYTILGIDKKASAAEIKKAYRKLALKYHPDKTEGDKALEDKFKKISEAYAVLSDPEKRNQYDTYGSADFQQRFSQEDIFRNFDMGDILKEFGFGGSRGGGFSSAFGRGGQQRRSGMGGNPFFQNMGGGGGFGQQQQAQMKGKDIEYEIPLTIHEIINGTKKTITINQGGTAKAIEVKIPKGLTRGKKIRLAGKGEISPHGGPAGNLYIKSNPISSDGYTIEGNDVLLSKQVKLTQALLGDTIEVLTPDGTAINLKVPAGTNHKSKMRIPKHGIPQMKGDGCGDLFVVINITIPKELTEKQKKLIQQLEKTGL</sequence>
<dbReference type="FunFam" id="2.60.260.20:FF:000013">
    <property type="entry name" value="DnaJ subfamily B member 11"/>
    <property type="match status" value="1"/>
</dbReference>
<dbReference type="Pfam" id="PF00226">
    <property type="entry name" value="DnaJ"/>
    <property type="match status" value="1"/>
</dbReference>
<dbReference type="PROSITE" id="PS50076">
    <property type="entry name" value="DNAJ_2"/>
    <property type="match status" value="1"/>
</dbReference>
<protein>
    <submittedName>
        <fullName evidence="3">Heat shock protein, DnaJ domain</fullName>
    </submittedName>
</protein>
<evidence type="ECO:0000259" key="2">
    <source>
        <dbReference type="PROSITE" id="PS50076"/>
    </source>
</evidence>
<dbReference type="Gene3D" id="1.10.287.110">
    <property type="entry name" value="DnaJ domain"/>
    <property type="match status" value="1"/>
</dbReference>
<dbReference type="Gene3D" id="2.60.260.20">
    <property type="entry name" value="Urease metallochaperone UreE, N-terminal domain"/>
    <property type="match status" value="2"/>
</dbReference>
<dbReference type="AlphaFoldDB" id="K0NMK2"/>
<dbReference type="EMBL" id="FO203503">
    <property type="protein sequence ID" value="CCK81905.1"/>
    <property type="molecule type" value="Genomic_DNA"/>
</dbReference>
<keyword evidence="3" id="KW-0346">Stress response</keyword>
<dbReference type="SMART" id="SM00271">
    <property type="entry name" value="DnaJ"/>
    <property type="match status" value="1"/>
</dbReference>
<name>K0NMK2_DESTT</name>
<dbReference type="InterPro" id="IPR036869">
    <property type="entry name" value="J_dom_sf"/>
</dbReference>
<reference evidence="3 4" key="1">
    <citation type="journal article" date="2013" name="Environ. Microbiol.">
        <title>Complete genome, catabolic sub-proteomes and key-metabolites of Desulfobacula toluolica Tol2, a marine, aromatic compound-degrading, sulfate-reducing bacterium.</title>
        <authorList>
            <person name="Wohlbrand L."/>
            <person name="Jacob J.H."/>
            <person name="Kube M."/>
            <person name="Mussmann M."/>
            <person name="Jarling R."/>
            <person name="Beck A."/>
            <person name="Amann R."/>
            <person name="Wilkes H."/>
            <person name="Reinhardt R."/>
            <person name="Rabus R."/>
        </authorList>
    </citation>
    <scope>NUCLEOTIDE SEQUENCE [LARGE SCALE GENOMIC DNA]</scope>
    <source>
        <strain evidence="4">DSM 7467 / Tol2</strain>
    </source>
</reference>
<dbReference type="PRINTS" id="PR00625">
    <property type="entry name" value="JDOMAIN"/>
</dbReference>
<dbReference type="InterPro" id="IPR008971">
    <property type="entry name" value="HSP40/DnaJ_pept-bd"/>
</dbReference>
<evidence type="ECO:0000313" key="3">
    <source>
        <dbReference type="EMBL" id="CCK81905.1"/>
    </source>
</evidence>
<evidence type="ECO:0000313" key="4">
    <source>
        <dbReference type="Proteomes" id="UP000007347"/>
    </source>
</evidence>
<dbReference type="SUPFAM" id="SSF46565">
    <property type="entry name" value="Chaperone J-domain"/>
    <property type="match status" value="1"/>
</dbReference>
<dbReference type="GO" id="GO:0051082">
    <property type="term" value="F:unfolded protein binding"/>
    <property type="evidence" value="ECO:0007669"/>
    <property type="project" value="InterPro"/>
</dbReference>
<dbReference type="Pfam" id="PF01556">
    <property type="entry name" value="DnaJ_C"/>
    <property type="match status" value="1"/>
</dbReference>
<accession>K0NMK2</accession>
<dbReference type="InterPro" id="IPR002939">
    <property type="entry name" value="DnaJ_C"/>
</dbReference>
<evidence type="ECO:0000256" key="1">
    <source>
        <dbReference type="ARBA" id="ARBA00023186"/>
    </source>
</evidence>
<dbReference type="Proteomes" id="UP000007347">
    <property type="component" value="Chromosome"/>
</dbReference>
<dbReference type="GO" id="GO:0005737">
    <property type="term" value="C:cytoplasm"/>
    <property type="evidence" value="ECO:0007669"/>
    <property type="project" value="TreeGrafter"/>
</dbReference>
<dbReference type="CDD" id="cd10747">
    <property type="entry name" value="DnaJ_C"/>
    <property type="match status" value="1"/>
</dbReference>
<dbReference type="HOGENOM" id="CLU_017633_0_0_7"/>
<dbReference type="RefSeq" id="WP_014959090.1">
    <property type="nucleotide sequence ID" value="NC_018645.1"/>
</dbReference>
<dbReference type="PANTHER" id="PTHR43096:SF48">
    <property type="entry name" value="CHAPERONE PROTEIN DNAJ"/>
    <property type="match status" value="1"/>
</dbReference>
<dbReference type="GO" id="GO:0042026">
    <property type="term" value="P:protein refolding"/>
    <property type="evidence" value="ECO:0007669"/>
    <property type="project" value="TreeGrafter"/>
</dbReference>
<dbReference type="OrthoDB" id="9779889at2"/>
<dbReference type="PROSITE" id="PS00636">
    <property type="entry name" value="DNAJ_1"/>
    <property type="match status" value="1"/>
</dbReference>
<keyword evidence="4" id="KW-1185">Reference proteome</keyword>
<organism evidence="3 4">
    <name type="scientific">Desulfobacula toluolica (strain DSM 7467 / Tol2)</name>
    <dbReference type="NCBI Taxonomy" id="651182"/>
    <lineage>
        <taxon>Bacteria</taxon>
        <taxon>Pseudomonadati</taxon>
        <taxon>Thermodesulfobacteriota</taxon>
        <taxon>Desulfobacteria</taxon>
        <taxon>Desulfobacterales</taxon>
        <taxon>Desulfobacteraceae</taxon>
        <taxon>Desulfobacula</taxon>
    </lineage>
</organism>
<dbReference type="SUPFAM" id="SSF49493">
    <property type="entry name" value="HSP40/DnaJ peptide-binding domain"/>
    <property type="match status" value="2"/>
</dbReference>
<keyword evidence="1" id="KW-0143">Chaperone</keyword>
<dbReference type="PATRIC" id="fig|651182.5.peg.4411"/>
<feature type="domain" description="J" evidence="2">
    <location>
        <begin position="4"/>
        <end position="69"/>
    </location>
</feature>
<gene>
    <name evidence="3" type="ordered locus">TOL2_C37490</name>
</gene>
<dbReference type="InterPro" id="IPR018253">
    <property type="entry name" value="DnaJ_domain_CS"/>
</dbReference>
<dbReference type="KEGG" id="dto:TOL2_C37490"/>
<dbReference type="STRING" id="651182.TOL2_C37490"/>
<dbReference type="InterPro" id="IPR001623">
    <property type="entry name" value="DnaJ_domain"/>
</dbReference>
<dbReference type="PANTHER" id="PTHR43096">
    <property type="entry name" value="DNAJ HOMOLOG 1, MITOCHONDRIAL-RELATED"/>
    <property type="match status" value="1"/>
</dbReference>